<evidence type="ECO:0000256" key="2">
    <source>
        <dbReference type="ARBA" id="ARBA00023186"/>
    </source>
</evidence>
<dbReference type="PRINTS" id="PR00297">
    <property type="entry name" value="CHAPERONIN10"/>
</dbReference>
<comment type="subunit">
    <text evidence="3">Heptamer of 7 subunits arranged in a ring. Interacts with the chaperonin GroEL.</text>
</comment>
<proteinExistence type="inferred from homology"/>
<dbReference type="Pfam" id="PF00166">
    <property type="entry name" value="Cpn10"/>
    <property type="match status" value="1"/>
</dbReference>
<dbReference type="InterPro" id="IPR020818">
    <property type="entry name" value="Chaperonin_GroES"/>
</dbReference>
<keyword evidence="3" id="KW-0963">Cytoplasm</keyword>
<dbReference type="PANTHER" id="PTHR10772:SF63">
    <property type="entry name" value="20 KDA CHAPERONIN, CHLOROPLASTIC"/>
    <property type="match status" value="1"/>
</dbReference>
<comment type="similarity">
    <text evidence="1 3 4">Belongs to the GroES chaperonin family.</text>
</comment>
<dbReference type="SMART" id="SM00883">
    <property type="entry name" value="Cpn10"/>
    <property type="match status" value="1"/>
</dbReference>
<dbReference type="GO" id="GO:0044183">
    <property type="term" value="F:protein folding chaperone"/>
    <property type="evidence" value="ECO:0007669"/>
    <property type="project" value="InterPro"/>
</dbReference>
<name>A0A2R4W1F9_THEAF</name>
<dbReference type="OrthoDB" id="9806791at2"/>
<dbReference type="GO" id="GO:0005524">
    <property type="term" value="F:ATP binding"/>
    <property type="evidence" value="ECO:0007669"/>
    <property type="project" value="InterPro"/>
</dbReference>
<comment type="subcellular location">
    <subcellularLocation>
        <location evidence="3">Cytoplasm</location>
    </subcellularLocation>
</comment>
<dbReference type="PANTHER" id="PTHR10772">
    <property type="entry name" value="10 KDA HEAT SHOCK PROTEIN"/>
    <property type="match status" value="1"/>
</dbReference>
<dbReference type="GO" id="GO:0005737">
    <property type="term" value="C:cytoplasm"/>
    <property type="evidence" value="ECO:0007669"/>
    <property type="project" value="UniProtKB-SubCell"/>
</dbReference>
<keyword evidence="2 3" id="KW-0143">Chaperone</keyword>
<accession>A0A2R4W1F9</accession>
<protein>
    <recommendedName>
        <fullName evidence="3">Co-chaperonin GroES</fullName>
    </recommendedName>
    <alternativeName>
        <fullName evidence="3">10 kDa chaperonin</fullName>
    </alternativeName>
    <alternativeName>
        <fullName evidence="3">Chaperonin-10</fullName>
        <shortName evidence="3">Cpn10</shortName>
    </alternativeName>
</protein>
<dbReference type="GO" id="GO:0051082">
    <property type="term" value="F:unfolded protein binding"/>
    <property type="evidence" value="ECO:0007669"/>
    <property type="project" value="TreeGrafter"/>
</dbReference>
<dbReference type="InterPro" id="IPR037124">
    <property type="entry name" value="Chaperonin_GroES_sf"/>
</dbReference>
<dbReference type="Gene3D" id="2.30.33.40">
    <property type="entry name" value="GroES chaperonin"/>
    <property type="match status" value="1"/>
</dbReference>
<dbReference type="GO" id="GO:0051087">
    <property type="term" value="F:protein-folding chaperone binding"/>
    <property type="evidence" value="ECO:0007669"/>
    <property type="project" value="TreeGrafter"/>
</dbReference>
<keyword evidence="6" id="KW-1185">Reference proteome</keyword>
<gene>
    <name evidence="3" type="primary">groES</name>
    <name evidence="3" type="synonym">groS</name>
    <name evidence="5" type="ORF">TDSAC_1173</name>
</gene>
<dbReference type="Proteomes" id="UP000244792">
    <property type="component" value="Chromosome"/>
</dbReference>
<dbReference type="CDD" id="cd00320">
    <property type="entry name" value="cpn10"/>
    <property type="match status" value="1"/>
</dbReference>
<evidence type="ECO:0000313" key="5">
    <source>
        <dbReference type="EMBL" id="AWB10518.1"/>
    </source>
</evidence>
<dbReference type="HAMAP" id="MF_00580">
    <property type="entry name" value="CH10"/>
    <property type="match status" value="1"/>
</dbReference>
<evidence type="ECO:0000256" key="3">
    <source>
        <dbReference type="HAMAP-Rule" id="MF_00580"/>
    </source>
</evidence>
<dbReference type="EMBL" id="CP020921">
    <property type="protein sequence ID" value="AWB10518.1"/>
    <property type="molecule type" value="Genomic_DNA"/>
</dbReference>
<dbReference type="AlphaFoldDB" id="A0A2R4W1F9"/>
<evidence type="ECO:0000256" key="1">
    <source>
        <dbReference type="ARBA" id="ARBA00006975"/>
    </source>
</evidence>
<dbReference type="InterPro" id="IPR011032">
    <property type="entry name" value="GroES-like_sf"/>
</dbReference>
<organism evidence="5 6">
    <name type="scientific">Thermodesulfobium acidiphilum</name>
    <dbReference type="NCBI Taxonomy" id="1794699"/>
    <lineage>
        <taxon>Bacteria</taxon>
        <taxon>Pseudomonadati</taxon>
        <taxon>Thermodesulfobiota</taxon>
        <taxon>Thermodesulfobiia</taxon>
        <taxon>Thermodesulfobiales</taxon>
        <taxon>Thermodesulfobiaceae</taxon>
        <taxon>Thermodesulfobium</taxon>
    </lineage>
</organism>
<reference evidence="5 6" key="1">
    <citation type="submission" date="2017-04" db="EMBL/GenBank/DDBJ databases">
        <title>Genomic insights into metabolism of Thermodesulfobium acidiphilum.</title>
        <authorList>
            <person name="Toshchakov S.V."/>
            <person name="Frolov E.N."/>
            <person name="Kublanov I.V."/>
            <person name="Samarov N.I."/>
            <person name="Novikov A."/>
            <person name="Lebedinsky A.V."/>
            <person name="Bonch-Osmolovskaya E.A."/>
            <person name="Chernyh N.A."/>
        </authorList>
    </citation>
    <scope>NUCLEOTIDE SEQUENCE [LARGE SCALE GENOMIC DNA]</scope>
    <source>
        <strain evidence="5 6">3127-1</strain>
    </source>
</reference>
<dbReference type="RefSeq" id="WP_108309312.1">
    <property type="nucleotide sequence ID" value="NZ_CP020921.1"/>
</dbReference>
<dbReference type="FunFam" id="2.30.33.40:FF:000001">
    <property type="entry name" value="10 kDa chaperonin"/>
    <property type="match status" value="1"/>
</dbReference>
<evidence type="ECO:0000256" key="4">
    <source>
        <dbReference type="RuleBase" id="RU000535"/>
    </source>
</evidence>
<dbReference type="SUPFAM" id="SSF50129">
    <property type="entry name" value="GroES-like"/>
    <property type="match status" value="1"/>
</dbReference>
<dbReference type="GO" id="GO:0046872">
    <property type="term" value="F:metal ion binding"/>
    <property type="evidence" value="ECO:0007669"/>
    <property type="project" value="TreeGrafter"/>
</dbReference>
<sequence>MTIRPLDNMVLVRVMSPSDRTSSGILIPETVKESPKEGLVIAIGDSTEIKVKVGDQVIFARDTGFEINYEGNSYLILPNKAILAVIE</sequence>
<dbReference type="KEGG" id="taci:TDSAC_1173"/>
<evidence type="ECO:0000313" key="6">
    <source>
        <dbReference type="Proteomes" id="UP000244792"/>
    </source>
</evidence>
<comment type="function">
    <text evidence="3 4">Together with the chaperonin GroEL, plays an essential role in assisting protein folding. The GroEL-GroES system forms a nano-cage that allows encapsulation of the non-native substrate proteins and provides a physical environment optimized to promote and accelerate protein folding. GroES binds to the apical surface of the GroEL ring, thereby capping the opening of the GroEL channel.</text>
</comment>